<proteinExistence type="predicted"/>
<protein>
    <submittedName>
        <fullName evidence="1">Uncharacterized protein</fullName>
    </submittedName>
</protein>
<evidence type="ECO:0000313" key="1">
    <source>
        <dbReference type="EMBL" id="CEG12549.1"/>
    </source>
</evidence>
<gene>
    <name evidence="1" type="ORF">MSIBF_A2450004</name>
</gene>
<organism evidence="1">
    <name type="scientific">groundwater metagenome</name>
    <dbReference type="NCBI Taxonomy" id="717931"/>
    <lineage>
        <taxon>unclassified sequences</taxon>
        <taxon>metagenomes</taxon>
        <taxon>ecological metagenomes</taxon>
    </lineage>
</organism>
<dbReference type="AlphaFoldDB" id="A0A098EAK1"/>
<name>A0A098EAK1_9ZZZZ</name>
<sequence length="44" mass="5348">MNNIITGYKTNAMPNITKRVFTHSIEYICWFVKEKRSYNKSQEY</sequence>
<reference evidence="1" key="1">
    <citation type="submission" date="2014-09" db="EMBL/GenBank/DDBJ databases">
        <authorList>
            <person name="Probst J Alexander"/>
        </authorList>
    </citation>
    <scope>NUCLEOTIDE SEQUENCE</scope>
</reference>
<dbReference type="EMBL" id="CCXY01000163">
    <property type="protein sequence ID" value="CEG12549.1"/>
    <property type="molecule type" value="Genomic_DNA"/>
</dbReference>
<accession>A0A098EAK1</accession>